<comment type="subcellular location">
    <subcellularLocation>
        <location evidence="1">Endoplasmic reticulum membrane</location>
        <topology evidence="1">Multi-pass membrane protein</topology>
    </subcellularLocation>
</comment>
<keyword evidence="2 8" id="KW-0812">Transmembrane</keyword>
<dbReference type="Proteomes" id="UP000189580">
    <property type="component" value="Chromosome a"/>
</dbReference>
<name>A0A167DKE8_9ASCO</name>
<evidence type="ECO:0000256" key="3">
    <source>
        <dbReference type="ARBA" id="ARBA00022824"/>
    </source>
</evidence>
<feature type="compositionally biased region" description="Polar residues" evidence="7">
    <location>
        <begin position="343"/>
        <end position="353"/>
    </location>
</feature>
<evidence type="ECO:0008006" key="11">
    <source>
        <dbReference type="Google" id="ProtNLM"/>
    </source>
</evidence>
<protein>
    <recommendedName>
        <fullName evidence="11">Seipin</fullName>
    </recommendedName>
</protein>
<feature type="compositionally biased region" description="Polar residues" evidence="7">
    <location>
        <begin position="275"/>
        <end position="284"/>
    </location>
</feature>
<dbReference type="PANTHER" id="PTHR21212:SF0">
    <property type="entry name" value="SEIPIN"/>
    <property type="match status" value="1"/>
</dbReference>
<feature type="compositionally biased region" description="Low complexity" evidence="7">
    <location>
        <begin position="356"/>
        <end position="375"/>
    </location>
</feature>
<dbReference type="GO" id="GO:0140042">
    <property type="term" value="P:lipid droplet formation"/>
    <property type="evidence" value="ECO:0007669"/>
    <property type="project" value="UniProtKB-ARBA"/>
</dbReference>
<accession>A0A167DKE8</accession>
<dbReference type="Pfam" id="PF06775">
    <property type="entry name" value="Seipin"/>
    <property type="match status" value="1"/>
</dbReference>
<proteinExistence type="predicted"/>
<gene>
    <name evidence="9" type="ORF">AWJ20_1288</name>
</gene>
<feature type="compositionally biased region" description="Basic and acidic residues" evidence="7">
    <location>
        <begin position="260"/>
        <end position="274"/>
    </location>
</feature>
<evidence type="ECO:0000256" key="2">
    <source>
        <dbReference type="ARBA" id="ARBA00022692"/>
    </source>
</evidence>
<dbReference type="PANTHER" id="PTHR21212">
    <property type="entry name" value="BERNARDINELLI-SEIP CONGENITAL LIPODYSTROPHY 2 HOMOLOG BSCL2 PROTEIN"/>
    <property type="match status" value="1"/>
</dbReference>
<dbReference type="KEGG" id="slb:AWJ20_1288"/>
<organism evidence="9 10">
    <name type="scientific">Sugiyamaella lignohabitans</name>
    <dbReference type="NCBI Taxonomy" id="796027"/>
    <lineage>
        <taxon>Eukaryota</taxon>
        <taxon>Fungi</taxon>
        <taxon>Dikarya</taxon>
        <taxon>Ascomycota</taxon>
        <taxon>Saccharomycotina</taxon>
        <taxon>Dipodascomycetes</taxon>
        <taxon>Dipodascales</taxon>
        <taxon>Trichomonascaceae</taxon>
        <taxon>Sugiyamaella</taxon>
    </lineage>
</organism>
<dbReference type="OrthoDB" id="4090750at2759"/>
<dbReference type="GeneID" id="30033073"/>
<dbReference type="InterPro" id="IPR009617">
    <property type="entry name" value="Seipin"/>
</dbReference>
<dbReference type="CDD" id="cd23995">
    <property type="entry name" value="Seipin_BSCL2_like"/>
    <property type="match status" value="1"/>
</dbReference>
<evidence type="ECO:0000256" key="7">
    <source>
        <dbReference type="SAM" id="MobiDB-lite"/>
    </source>
</evidence>
<reference evidence="9 10" key="1">
    <citation type="submission" date="2016-02" db="EMBL/GenBank/DDBJ databases">
        <title>Complete genome sequence and transcriptome regulation of the pentose utilising yeast Sugiyamaella lignohabitans.</title>
        <authorList>
            <person name="Bellasio M."/>
            <person name="Peymann A."/>
            <person name="Valli M."/>
            <person name="Sipitzky M."/>
            <person name="Graf A."/>
            <person name="Sauer M."/>
            <person name="Marx H."/>
            <person name="Mattanovich D."/>
        </authorList>
    </citation>
    <scope>NUCLEOTIDE SEQUENCE [LARGE SCALE GENOMIC DNA]</scope>
    <source>
        <strain evidence="9 10">CBS 10342</strain>
    </source>
</reference>
<keyword evidence="4 8" id="KW-1133">Transmembrane helix</keyword>
<evidence type="ECO:0000313" key="9">
    <source>
        <dbReference type="EMBL" id="ANB13010.1"/>
    </source>
</evidence>
<evidence type="ECO:0000256" key="1">
    <source>
        <dbReference type="ARBA" id="ARBA00004477"/>
    </source>
</evidence>
<dbReference type="RefSeq" id="XP_018735487.1">
    <property type="nucleotide sequence ID" value="XM_018878154.1"/>
</dbReference>
<dbReference type="GO" id="GO:0005789">
    <property type="term" value="C:endoplasmic reticulum membrane"/>
    <property type="evidence" value="ECO:0007669"/>
    <property type="project" value="UniProtKB-SubCell"/>
</dbReference>
<evidence type="ECO:0000256" key="4">
    <source>
        <dbReference type="ARBA" id="ARBA00022989"/>
    </source>
</evidence>
<feature type="region of interest" description="Disordered" evidence="7">
    <location>
        <begin position="329"/>
        <end position="393"/>
    </location>
</feature>
<sequence length="393" mass="44670">MDYSYSGGGAFAAIDVSEVPLASVPYKISVVLDLPRDSYNQELGNFMVRMTVVNSTLDDFLNENSFPEFYEGTKVISPPTPVPPSGPVIGGLGWKRDGNNQGGLHRPSQKWPLTHNKKYIFDRLPGLVSSTKPAILPYKSKVLELIETVVFSPLYLIGYWEQKTVVPIQMMHWPISATAESKSVVVELDRTVNLNMACLLWSVEWTGLRYYMYYHWIFMFVIGTAFFWFIETVAMLLMAWYIFHAYKSHEEEENVDEEELSRVDYSHQDSRDGEQSGSENESLLNTDIEELSELSENPDVEEYAVENNEPGRMSSKELKLNTLLEHRAVRQESPQTEEAPYPQESNASSQKPQLNLLDSLGPDPGPLTPAATPGPWEEDEEEKVYPEQEMNFS</sequence>
<evidence type="ECO:0000256" key="6">
    <source>
        <dbReference type="ARBA" id="ARBA00023136"/>
    </source>
</evidence>
<feature type="region of interest" description="Disordered" evidence="7">
    <location>
        <begin position="254"/>
        <end position="284"/>
    </location>
</feature>
<keyword evidence="6 8" id="KW-0472">Membrane</keyword>
<evidence type="ECO:0000256" key="8">
    <source>
        <dbReference type="SAM" id="Phobius"/>
    </source>
</evidence>
<feature type="transmembrane region" description="Helical" evidence="8">
    <location>
        <begin position="213"/>
        <end position="243"/>
    </location>
</feature>
<dbReference type="AlphaFoldDB" id="A0A167DKE8"/>
<evidence type="ECO:0000313" key="10">
    <source>
        <dbReference type="Proteomes" id="UP000189580"/>
    </source>
</evidence>
<keyword evidence="10" id="KW-1185">Reference proteome</keyword>
<dbReference type="EMBL" id="CP014501">
    <property type="protein sequence ID" value="ANB13010.1"/>
    <property type="molecule type" value="Genomic_DNA"/>
</dbReference>
<evidence type="ECO:0000256" key="5">
    <source>
        <dbReference type="ARBA" id="ARBA00023098"/>
    </source>
</evidence>
<dbReference type="GO" id="GO:0006629">
    <property type="term" value="P:lipid metabolic process"/>
    <property type="evidence" value="ECO:0007669"/>
    <property type="project" value="UniProtKB-KW"/>
</dbReference>
<keyword evidence="3" id="KW-0256">Endoplasmic reticulum</keyword>
<keyword evidence="5" id="KW-0443">Lipid metabolism</keyword>